<dbReference type="PANTHER" id="PTHR11748">
    <property type="entry name" value="D-LACTATE DEHYDROGENASE"/>
    <property type="match status" value="1"/>
</dbReference>
<comment type="caution">
    <text evidence="6">The sequence shown here is derived from an EMBL/GenBank/DDBJ whole genome shotgun (WGS) entry which is preliminary data.</text>
</comment>
<comment type="cofactor">
    <cofactor evidence="1">
        <name>FAD</name>
        <dbReference type="ChEBI" id="CHEBI:57692"/>
    </cofactor>
</comment>
<evidence type="ECO:0000256" key="2">
    <source>
        <dbReference type="ARBA" id="ARBA00022630"/>
    </source>
</evidence>
<dbReference type="GO" id="GO:0008720">
    <property type="term" value="F:D-lactate dehydrogenase (NAD+) activity"/>
    <property type="evidence" value="ECO:0007669"/>
    <property type="project" value="TreeGrafter"/>
</dbReference>
<evidence type="ECO:0000313" key="6">
    <source>
        <dbReference type="EMBL" id="TCK20218.1"/>
    </source>
</evidence>
<keyword evidence="3" id="KW-0274">FAD</keyword>
<dbReference type="GO" id="GO:1903457">
    <property type="term" value="P:lactate catabolic process"/>
    <property type="evidence" value="ECO:0007669"/>
    <property type="project" value="TreeGrafter"/>
</dbReference>
<dbReference type="InterPro" id="IPR017896">
    <property type="entry name" value="4Fe4S_Fe-S-bd"/>
</dbReference>
<evidence type="ECO:0000313" key="7">
    <source>
        <dbReference type="Proteomes" id="UP000295560"/>
    </source>
</evidence>
<dbReference type="SUPFAM" id="SSF56176">
    <property type="entry name" value="FAD-binding/transporter-associated domain-like"/>
    <property type="match status" value="1"/>
</dbReference>
<dbReference type="InterPro" id="IPR006094">
    <property type="entry name" value="Oxid_FAD_bind_N"/>
</dbReference>
<dbReference type="InterPro" id="IPR004113">
    <property type="entry name" value="FAD-bd_oxidored_4_C"/>
</dbReference>
<dbReference type="Proteomes" id="UP000295560">
    <property type="component" value="Unassembled WGS sequence"/>
</dbReference>
<dbReference type="Gene3D" id="3.30.70.2740">
    <property type="match status" value="1"/>
</dbReference>
<dbReference type="Pfam" id="PF01565">
    <property type="entry name" value="FAD_binding_4"/>
    <property type="match status" value="1"/>
</dbReference>
<proteinExistence type="predicted"/>
<dbReference type="InterPro" id="IPR004017">
    <property type="entry name" value="Cys_rich_dom"/>
</dbReference>
<dbReference type="AlphaFoldDB" id="A0A4R1HF12"/>
<feature type="domain" description="FAD-binding PCMH-type" evidence="5">
    <location>
        <begin position="49"/>
        <end position="266"/>
    </location>
</feature>
<dbReference type="SUPFAM" id="SSF55103">
    <property type="entry name" value="FAD-linked oxidases, C-terminal domain"/>
    <property type="match status" value="1"/>
</dbReference>
<sequence length="974" mass="104099">MSLDSARDTTDAGAEASRALEHDLRRAIGGAVRFDASSRAMWSADASNYRGIPIGVISPRDAADVEAAMAVCRSHDVPVLPLGSRTSIAGQAVNTAVAFDLRTHMNKIVEVDPAARTARVQPGAVCDAVRDAGKPHGLTFGPDPSTHNRCTIGGMIGNNACGSHSVAWGKTVDNVRTLDVLTYRGEKLTVGPNMPGSGTIPEALRDLGEGMAETIRGHFPELTRRVSGYNLDQLLPEAGWNMAKALVGTEGTCATTLEAVVDLVESPPARALAVLGFPDAYHAADNVMIVREQGPLTIEGMDAGLIASLRALRPNETTSRMLPEGKGWLYVETGGATRAEAEAAAQAVAKAMAPYTTGHLVVDDPRQMQQLWRIREEGAGLLTRSPDGGEAWPGWEDAAVPPERFGAYLREFDKVLEQHGRKGVYYGHFGDGCLHVRIDFDLLTKPGVANFRAFMTDAADLVVAHGGSLSGEHGDGQARAELLPRMYPKEVIAGFETFKAIWDPDERMNPGRVTRPATMDENLRVQLGMPTMRDKPILAFAHDRGSFTRATRRCLGVGKCAIEGSGVMCPSFNVTGEEKHSTRGRARLLFEMANGEIIKDGWQSDEVAEALDLCLSCKGCKSDCPVGVDMATYKTEFLAQRYKRRIRPITHYSMGALPLWLHLVGGLPAGVVDGLNRLARRPRLARLVKKLGGIAQERDIPPIARETFTATAGARGATAGARVPDLGIPQGSRGRVLLWTDTFTDHFDPVIGGDAAAVLTALGYTVELPPRAVCCGLTWTSTGQVTTARAVLARSLAAIAPWLREGVPVVGLEPSCTAALRSDSAELLPDDPMVARLRDGVKTFAEMLSAHADDLSSAAARRTGPAPEVLVQVHCHQHAELGTEPDRGVLDALGVQATILDSGCCGLAGNFGFEDGHYDVSMACAERVLLPELRAAAPSVDLLADGFSCRTQVRQAGEREPVHLAQLAARVLRG</sequence>
<dbReference type="GO" id="GO:0004458">
    <property type="term" value="F:D-lactate dehydrogenase (cytochrome) activity"/>
    <property type="evidence" value="ECO:0007669"/>
    <property type="project" value="TreeGrafter"/>
</dbReference>
<dbReference type="Gene3D" id="3.30.465.10">
    <property type="match status" value="1"/>
</dbReference>
<keyword evidence="4" id="KW-0560">Oxidoreductase</keyword>
<dbReference type="GO" id="GO:0071949">
    <property type="term" value="F:FAD binding"/>
    <property type="evidence" value="ECO:0007669"/>
    <property type="project" value="InterPro"/>
</dbReference>
<keyword evidence="2" id="KW-0285">Flavoprotein</keyword>
<keyword evidence="7" id="KW-1185">Reference proteome</keyword>
<dbReference type="Pfam" id="PF02913">
    <property type="entry name" value="FAD-oxidase_C"/>
    <property type="match status" value="1"/>
</dbReference>
<dbReference type="EMBL" id="SMFZ01000002">
    <property type="protein sequence ID" value="TCK20218.1"/>
    <property type="molecule type" value="Genomic_DNA"/>
</dbReference>
<evidence type="ECO:0000256" key="3">
    <source>
        <dbReference type="ARBA" id="ARBA00022827"/>
    </source>
</evidence>
<evidence type="ECO:0000256" key="4">
    <source>
        <dbReference type="ARBA" id="ARBA00023002"/>
    </source>
</evidence>
<protein>
    <submittedName>
        <fullName evidence="6">FAD/FMN-containing dehydrogenase</fullName>
    </submittedName>
</protein>
<dbReference type="InterPro" id="IPR016166">
    <property type="entry name" value="FAD-bd_PCMH"/>
</dbReference>
<dbReference type="InterPro" id="IPR016169">
    <property type="entry name" value="FAD-bd_PCMH_sub2"/>
</dbReference>
<gene>
    <name evidence="6" type="ORF">EV378_4169</name>
</gene>
<dbReference type="InterPro" id="IPR036318">
    <property type="entry name" value="FAD-bd_PCMH-like_sf"/>
</dbReference>
<dbReference type="PROSITE" id="PS51387">
    <property type="entry name" value="FAD_PCMH"/>
    <property type="match status" value="1"/>
</dbReference>
<dbReference type="InterPro" id="IPR016164">
    <property type="entry name" value="FAD-linked_Oxase-like_C"/>
</dbReference>
<dbReference type="PANTHER" id="PTHR11748:SF119">
    <property type="entry name" value="D-2-HYDROXYGLUTARATE DEHYDROGENASE"/>
    <property type="match status" value="1"/>
</dbReference>
<organism evidence="6 7">
    <name type="scientific">Pseudonocardia endophytica</name>
    <dbReference type="NCBI Taxonomy" id="401976"/>
    <lineage>
        <taxon>Bacteria</taxon>
        <taxon>Bacillati</taxon>
        <taxon>Actinomycetota</taxon>
        <taxon>Actinomycetes</taxon>
        <taxon>Pseudonocardiales</taxon>
        <taxon>Pseudonocardiaceae</taxon>
        <taxon>Pseudonocardia</taxon>
    </lineage>
</organism>
<reference evidence="6 7" key="1">
    <citation type="submission" date="2019-03" db="EMBL/GenBank/DDBJ databases">
        <title>Sequencing the genomes of 1000 actinobacteria strains.</title>
        <authorList>
            <person name="Klenk H.-P."/>
        </authorList>
    </citation>
    <scope>NUCLEOTIDE SEQUENCE [LARGE SCALE GENOMIC DNA]</scope>
    <source>
        <strain evidence="6 7">DSM 44969</strain>
    </source>
</reference>
<accession>A0A4R1HF12</accession>
<dbReference type="Pfam" id="PF13183">
    <property type="entry name" value="Fer4_8"/>
    <property type="match status" value="1"/>
</dbReference>
<evidence type="ECO:0000256" key="1">
    <source>
        <dbReference type="ARBA" id="ARBA00001974"/>
    </source>
</evidence>
<dbReference type="SUPFAM" id="SSF46548">
    <property type="entry name" value="alpha-helical ferredoxin"/>
    <property type="match status" value="1"/>
</dbReference>
<evidence type="ECO:0000259" key="5">
    <source>
        <dbReference type="PROSITE" id="PS51387"/>
    </source>
</evidence>
<dbReference type="Pfam" id="PF02754">
    <property type="entry name" value="CCG"/>
    <property type="match status" value="1"/>
</dbReference>
<name>A0A4R1HF12_PSEEN</name>